<evidence type="ECO:0000313" key="1">
    <source>
        <dbReference type="EMBL" id="GAH48873.1"/>
    </source>
</evidence>
<organism evidence="1">
    <name type="scientific">marine sediment metagenome</name>
    <dbReference type="NCBI Taxonomy" id="412755"/>
    <lineage>
        <taxon>unclassified sequences</taxon>
        <taxon>metagenomes</taxon>
        <taxon>ecological metagenomes</taxon>
    </lineage>
</organism>
<dbReference type="AlphaFoldDB" id="X1HUA1"/>
<dbReference type="EMBL" id="BARU01023050">
    <property type="protein sequence ID" value="GAH48873.1"/>
    <property type="molecule type" value="Genomic_DNA"/>
</dbReference>
<proteinExistence type="predicted"/>
<accession>X1HUA1</accession>
<sequence length="55" mass="6288">MSLWRDASPEETDEIIDNIAQLAVKREMELPANFLLGTFRPFSYMGGQLFRVLIG</sequence>
<comment type="caution">
    <text evidence="1">The sequence shown here is derived from an EMBL/GenBank/DDBJ whole genome shotgun (WGS) entry which is preliminary data.</text>
</comment>
<gene>
    <name evidence="1" type="ORF">S03H2_37444</name>
</gene>
<feature type="non-terminal residue" evidence="1">
    <location>
        <position position="55"/>
    </location>
</feature>
<name>X1HUA1_9ZZZZ</name>
<reference evidence="1" key="1">
    <citation type="journal article" date="2014" name="Front. Microbiol.">
        <title>High frequency of phylogenetically diverse reductive dehalogenase-homologous genes in deep subseafloor sedimentary metagenomes.</title>
        <authorList>
            <person name="Kawai M."/>
            <person name="Futagami T."/>
            <person name="Toyoda A."/>
            <person name="Takaki Y."/>
            <person name="Nishi S."/>
            <person name="Hori S."/>
            <person name="Arai W."/>
            <person name="Tsubouchi T."/>
            <person name="Morono Y."/>
            <person name="Uchiyama I."/>
            <person name="Ito T."/>
            <person name="Fujiyama A."/>
            <person name="Inagaki F."/>
            <person name="Takami H."/>
        </authorList>
    </citation>
    <scope>NUCLEOTIDE SEQUENCE</scope>
    <source>
        <strain evidence="1">Expedition CK06-06</strain>
    </source>
</reference>
<protein>
    <submittedName>
        <fullName evidence="1">Uncharacterized protein</fullName>
    </submittedName>
</protein>